<accession>A0A5C1K2T9</accession>
<evidence type="ECO:0000313" key="2">
    <source>
        <dbReference type="EMBL" id="QEM39144.1"/>
    </source>
</evidence>
<proteinExistence type="predicted"/>
<reference evidence="2" key="1">
    <citation type="journal article" date="2019" name="Microbiome">
        <title>Stable distinct core eukaryotic viromes in different mosquito species from Guadeloupe, using single mosquito viral metagenomics.</title>
        <authorList>
            <person name="Shi C."/>
            <person name="Beller L."/>
            <person name="Deboutte W."/>
            <person name="Yinda K.C."/>
            <person name="Delang L."/>
            <person name="Vega-Rua A."/>
            <person name="Failloux A.B."/>
            <person name="Matthijnssens J."/>
        </authorList>
    </citation>
    <scope>NUCLEOTIDE SEQUENCE</scope>
    <source>
        <strain evidence="2">2017-PB-AAM-5/1</strain>
    </source>
</reference>
<feature type="region of interest" description="Disordered" evidence="1">
    <location>
        <begin position="65"/>
        <end position="85"/>
    </location>
</feature>
<evidence type="ECO:0000256" key="1">
    <source>
        <dbReference type="SAM" id="MobiDB-lite"/>
    </source>
</evidence>
<protein>
    <submittedName>
        <fullName evidence="2">Uncharacterized protein</fullName>
    </submittedName>
</protein>
<sequence length="471" mass="52589">MKKFVKKLPTLTGSRYTRITDPVADSIEMLSVSRQHNPGAATTNTPAGPSRPKFISFVKPVSETKAKKAQKRGEPRIPPPPFPDPKDVNLSVARRLFSLCCPAGLVVGAIVVIRTQKNTFSWRVDYINKGLDFPSPVSFDLKRARSILQSATPAGGVLTTLSTVTSKRDVRWCACYRVSTRRSHVREVVRGLVEYLVARITPSCMENKGVNDDKPDRSAVFIAASQKVQLNLGKDVARQVVSVRVKDPRSGVITFEPIQDVNRLLIPQKVFYGTTDVTCAMFGKTRVIWKDIDTLLMGSNTKAVRNKNPLIEQIQNIVHDEVKKRNASFRPDLGTNEDTANADYSDKVIHARLSSAANLSLLHEYLIASETVPSDKFFESVTFDENRSGTEKQMREELASWIVFRASQANSDYKQTRPKYTVDELRVELTSKGIPTGQDAWGAYFGRVMSSPVTSSALRKTVTSMYNHEFR</sequence>
<dbReference type="EMBL" id="MN053726">
    <property type="protein sequence ID" value="QEM39144.1"/>
    <property type="molecule type" value="Viral_cRNA"/>
</dbReference>
<organism evidence="2">
    <name type="scientific">Aedes aegypti totivirus</name>
    <dbReference type="NCBI Taxonomy" id="2603435"/>
    <lineage>
        <taxon>Viruses</taxon>
        <taxon>Riboviria</taxon>
        <taxon>Orthornavirae</taxon>
        <taxon>Duplornaviricota</taxon>
        <taxon>Chrymotiviricetes</taxon>
        <taxon>Ghabrivirales</taxon>
        <taxon>Betatotivirineae</taxon>
        <taxon>Inseviridae</taxon>
        <taxon>Insevirus</taxon>
        <taxon>Insevirus jyusani</taxon>
    </lineage>
</organism>
<feature type="compositionally biased region" description="Basic and acidic residues" evidence="1">
    <location>
        <begin position="65"/>
        <end position="75"/>
    </location>
</feature>
<name>A0A5C1K2T9_9VIRU</name>